<dbReference type="PANTHER" id="PTHR23523:SF1">
    <property type="entry name" value="CYANATE TRANSPORT PROTEIN CYNX"/>
    <property type="match status" value="1"/>
</dbReference>
<dbReference type="NCBIfam" id="NF007256">
    <property type="entry name" value="PRK09705.1"/>
    <property type="match status" value="1"/>
</dbReference>
<dbReference type="Pfam" id="PF07690">
    <property type="entry name" value="MFS_1"/>
    <property type="match status" value="1"/>
</dbReference>
<gene>
    <name evidence="6" type="ORF">G3O07_06150</name>
</gene>
<feature type="transmembrane region" description="Helical" evidence="4">
    <location>
        <begin position="298"/>
        <end position="320"/>
    </location>
</feature>
<keyword evidence="2 4" id="KW-1133">Transmembrane helix</keyword>
<dbReference type="Gene3D" id="1.20.1250.20">
    <property type="entry name" value="MFS general substrate transporter like domains"/>
    <property type="match status" value="1"/>
</dbReference>
<dbReference type="GO" id="GO:0022857">
    <property type="term" value="F:transmembrane transporter activity"/>
    <property type="evidence" value="ECO:0007669"/>
    <property type="project" value="InterPro"/>
</dbReference>
<feature type="transmembrane region" description="Helical" evidence="4">
    <location>
        <begin position="166"/>
        <end position="185"/>
    </location>
</feature>
<feature type="transmembrane region" description="Helical" evidence="4">
    <location>
        <begin position="274"/>
        <end position="292"/>
    </location>
</feature>
<evidence type="ECO:0000256" key="1">
    <source>
        <dbReference type="ARBA" id="ARBA00022692"/>
    </source>
</evidence>
<dbReference type="PROSITE" id="PS50850">
    <property type="entry name" value="MFS"/>
    <property type="match status" value="1"/>
</dbReference>
<evidence type="ECO:0000256" key="4">
    <source>
        <dbReference type="SAM" id="Phobius"/>
    </source>
</evidence>
<keyword evidence="1 4" id="KW-0812">Transmembrane</keyword>
<sequence length="399" mass="42282">MNAHLSRSGALGGLLVVAVAINLRPILTSIGPLLEEIRNSTGLGYQQAALLTALPVLCMGLVPLLQPWLRRWLSEHHGMVAGLAAIALACTWRLFLHSGTALIASAALAGLGVAFIQALMPGLVNRWFSKRLALAMGVYSAALMSGGGIAAVLGPRVAETAGHWQAGLGVWLLPALLALVLWCMARPRSAQERSDPGTGRHFFRSRRAWLLAGYFGLINGGYTSMVAWLPAYYRQIGGSAQGGGELIGFMTLFQVLGALGLPLLLRRLADRRPGLLLALLSQLLGFVGLLLAPSLWSGLWVALIGFGLGACFSLSLTLTLEHLRDKPAAAGALAAFVQGIGFIITGIIPYLTGWLRDISGDFQASWLLLTLTVVLMLVVTLRFSPGGYASAMTTMPSAR</sequence>
<evidence type="ECO:0000259" key="5">
    <source>
        <dbReference type="PROSITE" id="PS50850"/>
    </source>
</evidence>
<proteinExistence type="predicted"/>
<keyword evidence="7" id="KW-1185">Reference proteome</keyword>
<feature type="transmembrane region" description="Helical" evidence="4">
    <location>
        <begin position="101"/>
        <end position="120"/>
    </location>
</feature>
<keyword evidence="3 4" id="KW-0472">Membrane</keyword>
<feature type="transmembrane region" description="Helical" evidence="4">
    <location>
        <begin position="132"/>
        <end position="154"/>
    </location>
</feature>
<dbReference type="InterPro" id="IPR052524">
    <property type="entry name" value="MFS_Cyanate_Porter"/>
</dbReference>
<feature type="transmembrane region" description="Helical" evidence="4">
    <location>
        <begin position="44"/>
        <end position="65"/>
    </location>
</feature>
<dbReference type="InterPro" id="IPR020846">
    <property type="entry name" value="MFS_dom"/>
</dbReference>
<feature type="transmembrane region" description="Helical" evidence="4">
    <location>
        <begin position="77"/>
        <end position="95"/>
    </location>
</feature>
<feature type="domain" description="Major facilitator superfamily (MFS) profile" evidence="5">
    <location>
        <begin position="1"/>
        <end position="388"/>
    </location>
</feature>
<evidence type="ECO:0000256" key="3">
    <source>
        <dbReference type="ARBA" id="ARBA00023136"/>
    </source>
</evidence>
<reference evidence="6 7" key="1">
    <citation type="submission" date="2020-02" db="EMBL/GenBank/DDBJ databases">
        <title>Broccoli isolated Pseudomonas sp.</title>
        <authorList>
            <person name="Fujikawa T."/>
            <person name="Sawada H."/>
        </authorList>
    </citation>
    <scope>NUCLEOTIDE SEQUENCE [LARGE SCALE GENOMIC DNA]</scope>
    <source>
        <strain evidence="6 7">JCM 32154</strain>
    </source>
</reference>
<feature type="transmembrane region" description="Helical" evidence="4">
    <location>
        <begin position="364"/>
        <end position="383"/>
    </location>
</feature>
<comment type="caution">
    <text evidence="6">The sequence shown here is derived from an EMBL/GenBank/DDBJ whole genome shotgun (WGS) entry which is preliminary data.</text>
</comment>
<evidence type="ECO:0000313" key="7">
    <source>
        <dbReference type="Proteomes" id="UP000471751"/>
    </source>
</evidence>
<protein>
    <submittedName>
        <fullName evidence="6">CynX/NimT family MFS transporter</fullName>
    </submittedName>
</protein>
<accession>A0A6I5RP91</accession>
<dbReference type="Proteomes" id="UP000471751">
    <property type="component" value="Unassembled WGS sequence"/>
</dbReference>
<feature type="transmembrane region" description="Helical" evidence="4">
    <location>
        <begin position="208"/>
        <end position="231"/>
    </location>
</feature>
<evidence type="ECO:0000313" key="6">
    <source>
        <dbReference type="EMBL" id="NES09406.1"/>
    </source>
</evidence>
<feature type="transmembrane region" description="Helical" evidence="4">
    <location>
        <begin position="332"/>
        <end position="352"/>
    </location>
</feature>
<dbReference type="EMBL" id="JAAHBT010000053">
    <property type="protein sequence ID" value="NES09406.1"/>
    <property type="molecule type" value="Genomic_DNA"/>
</dbReference>
<dbReference type="InterPro" id="IPR011701">
    <property type="entry name" value="MFS"/>
</dbReference>
<name>A0A6I5RP91_9PSED</name>
<feature type="transmembrane region" description="Helical" evidence="4">
    <location>
        <begin position="246"/>
        <end position="265"/>
    </location>
</feature>
<evidence type="ECO:0000256" key="2">
    <source>
        <dbReference type="ARBA" id="ARBA00022989"/>
    </source>
</evidence>
<dbReference type="AlphaFoldDB" id="A0A6I5RP91"/>
<dbReference type="InterPro" id="IPR036259">
    <property type="entry name" value="MFS_trans_sf"/>
</dbReference>
<dbReference type="PANTHER" id="PTHR23523">
    <property type="match status" value="1"/>
</dbReference>
<organism evidence="6 7">
    <name type="scientific">Pseudomonas laurentiana</name>
    <dbReference type="NCBI Taxonomy" id="2364649"/>
    <lineage>
        <taxon>Bacteria</taxon>
        <taxon>Pseudomonadati</taxon>
        <taxon>Pseudomonadota</taxon>
        <taxon>Gammaproteobacteria</taxon>
        <taxon>Pseudomonadales</taxon>
        <taxon>Pseudomonadaceae</taxon>
        <taxon>Pseudomonas</taxon>
    </lineage>
</organism>
<dbReference type="SUPFAM" id="SSF103473">
    <property type="entry name" value="MFS general substrate transporter"/>
    <property type="match status" value="1"/>
</dbReference>